<comment type="caution">
    <text evidence="2">The sequence shown here is derived from an EMBL/GenBank/DDBJ whole genome shotgun (WGS) entry which is preliminary data.</text>
</comment>
<protein>
    <submittedName>
        <fullName evidence="2">Uncharacterized protein</fullName>
    </submittedName>
</protein>
<evidence type="ECO:0000313" key="3">
    <source>
        <dbReference type="Proteomes" id="UP000499080"/>
    </source>
</evidence>
<sequence>MGSPLCTCGLVGDADHYVYRRPLTDEFHLKEPSDEHRKSWFKNLRYNGQAQSKLIQAYKIKCSMSREHLCGTGSMSREHLSGTGSMSRDVISTKPG</sequence>
<organism evidence="2 3">
    <name type="scientific">Araneus ventricosus</name>
    <name type="common">Orbweaver spider</name>
    <name type="synonym">Epeira ventricosa</name>
    <dbReference type="NCBI Taxonomy" id="182803"/>
    <lineage>
        <taxon>Eukaryota</taxon>
        <taxon>Metazoa</taxon>
        <taxon>Ecdysozoa</taxon>
        <taxon>Arthropoda</taxon>
        <taxon>Chelicerata</taxon>
        <taxon>Arachnida</taxon>
        <taxon>Araneae</taxon>
        <taxon>Araneomorphae</taxon>
        <taxon>Entelegynae</taxon>
        <taxon>Araneoidea</taxon>
        <taxon>Araneidae</taxon>
        <taxon>Araneus</taxon>
    </lineage>
</organism>
<evidence type="ECO:0000313" key="2">
    <source>
        <dbReference type="EMBL" id="GBO16234.1"/>
    </source>
</evidence>
<accession>A0A4Y2UVS6</accession>
<proteinExistence type="predicted"/>
<dbReference type="AlphaFoldDB" id="A0A4Y2UVS6"/>
<feature type="region of interest" description="Disordered" evidence="1">
    <location>
        <begin position="73"/>
        <end position="96"/>
    </location>
</feature>
<gene>
    <name evidence="2" type="ORF">AVEN_151976_1</name>
</gene>
<dbReference type="EMBL" id="BGPR01040152">
    <property type="protein sequence ID" value="GBO16234.1"/>
    <property type="molecule type" value="Genomic_DNA"/>
</dbReference>
<keyword evidence="3" id="KW-1185">Reference proteome</keyword>
<dbReference type="Proteomes" id="UP000499080">
    <property type="component" value="Unassembled WGS sequence"/>
</dbReference>
<evidence type="ECO:0000256" key="1">
    <source>
        <dbReference type="SAM" id="MobiDB-lite"/>
    </source>
</evidence>
<name>A0A4Y2UVS6_ARAVE</name>
<reference evidence="2 3" key="1">
    <citation type="journal article" date="2019" name="Sci. Rep.">
        <title>Orb-weaving spider Araneus ventricosus genome elucidates the spidroin gene catalogue.</title>
        <authorList>
            <person name="Kono N."/>
            <person name="Nakamura H."/>
            <person name="Ohtoshi R."/>
            <person name="Moran D.A.P."/>
            <person name="Shinohara A."/>
            <person name="Yoshida Y."/>
            <person name="Fujiwara M."/>
            <person name="Mori M."/>
            <person name="Tomita M."/>
            <person name="Arakawa K."/>
        </authorList>
    </citation>
    <scope>NUCLEOTIDE SEQUENCE [LARGE SCALE GENOMIC DNA]</scope>
</reference>